<evidence type="ECO:0000256" key="1">
    <source>
        <dbReference type="SAM" id="SignalP"/>
    </source>
</evidence>
<feature type="signal peptide" evidence="1">
    <location>
        <begin position="1"/>
        <end position="28"/>
    </location>
</feature>
<dbReference type="RefSeq" id="WP_245767185.1">
    <property type="nucleotide sequence ID" value="NZ_FOIJ01000002.1"/>
</dbReference>
<dbReference type="SUPFAM" id="SSF50494">
    <property type="entry name" value="Trypsin-like serine proteases"/>
    <property type="match status" value="1"/>
</dbReference>
<protein>
    <recommendedName>
        <fullName evidence="4">Trypsin</fullName>
    </recommendedName>
</protein>
<dbReference type="GO" id="GO:0004252">
    <property type="term" value="F:serine-type endopeptidase activity"/>
    <property type="evidence" value="ECO:0007669"/>
    <property type="project" value="InterPro"/>
</dbReference>
<dbReference type="InterPro" id="IPR033116">
    <property type="entry name" value="TRYPSIN_SER"/>
</dbReference>
<gene>
    <name evidence="2" type="ORF">SAMN05443639_102334</name>
</gene>
<dbReference type="PROSITE" id="PS00135">
    <property type="entry name" value="TRYPSIN_SER"/>
    <property type="match status" value="1"/>
</dbReference>
<evidence type="ECO:0000313" key="2">
    <source>
        <dbReference type="EMBL" id="SET25704.1"/>
    </source>
</evidence>
<proteinExistence type="predicted"/>
<dbReference type="AlphaFoldDB" id="A0A1I0D1A3"/>
<evidence type="ECO:0008006" key="4">
    <source>
        <dbReference type="Google" id="ProtNLM"/>
    </source>
</evidence>
<keyword evidence="3" id="KW-1185">Reference proteome</keyword>
<accession>A0A1I0D1A3</accession>
<dbReference type="PROSITE" id="PS00134">
    <property type="entry name" value="TRYPSIN_HIS"/>
    <property type="match status" value="1"/>
</dbReference>
<feature type="chain" id="PRO_5011692379" description="Trypsin" evidence="1">
    <location>
        <begin position="29"/>
        <end position="429"/>
    </location>
</feature>
<sequence>MKRSMNMNRRGRFVPAVCAVILAGAAEAADHQTPKSAGLTIEASAPPQGFSSWNELMAAQVPLNEAADALSALIEGQRMSGYAGIVLDVPGRKVTLYWKAGQKLPVEVSNLLGQLNARPGVQTAVADAAYSNEELEAETKRLFQQASVQGLAPGMQLLKVAPLPGWAGLQVKVSGSAEEASRLQLFRQSSVRLSFEQGKPAALLSRMDDWAPFYGGARIRIGSSPSANSCSSGFAVGNIFGKALLTAAHCPLGNGTPIYTGVGNYMGESEGYYKPLDTARIDAMSAGSIYDGGVGTGEFLKGVVGYSQNYIGNWVCTSGSFSGARCNILVTNVNIYWQDITTYTYGPMVEAEEQSQENAAGPGDSGGPVFSLATTEGDVIAKGTISGGDSYDNPATCTGDTSRTGCSYRIMYPDIKRLLDQHSMWIETE</sequence>
<dbReference type="InterPro" id="IPR009003">
    <property type="entry name" value="Peptidase_S1_PA"/>
</dbReference>
<dbReference type="Proteomes" id="UP000199181">
    <property type="component" value="Unassembled WGS sequence"/>
</dbReference>
<keyword evidence="1" id="KW-0732">Signal</keyword>
<dbReference type="Gene3D" id="2.40.10.10">
    <property type="entry name" value="Trypsin-like serine proteases"/>
    <property type="match status" value="2"/>
</dbReference>
<name>A0A1I0D1A3_9BACT</name>
<dbReference type="EMBL" id="FOIJ01000002">
    <property type="protein sequence ID" value="SET25704.1"/>
    <property type="molecule type" value="Genomic_DNA"/>
</dbReference>
<dbReference type="InterPro" id="IPR018114">
    <property type="entry name" value="TRYPSIN_HIS"/>
</dbReference>
<reference evidence="3" key="1">
    <citation type="submission" date="2016-10" db="EMBL/GenBank/DDBJ databases">
        <authorList>
            <person name="Varghese N."/>
            <person name="Submissions S."/>
        </authorList>
    </citation>
    <scope>NUCLEOTIDE SEQUENCE [LARGE SCALE GENOMIC DNA]</scope>
    <source>
        <strain evidence="3">DSM 16858</strain>
    </source>
</reference>
<dbReference type="InterPro" id="IPR043504">
    <property type="entry name" value="Peptidase_S1_PA_chymotrypsin"/>
</dbReference>
<organism evidence="2 3">
    <name type="scientific">Stigmatella erecta</name>
    <dbReference type="NCBI Taxonomy" id="83460"/>
    <lineage>
        <taxon>Bacteria</taxon>
        <taxon>Pseudomonadati</taxon>
        <taxon>Myxococcota</taxon>
        <taxon>Myxococcia</taxon>
        <taxon>Myxococcales</taxon>
        <taxon>Cystobacterineae</taxon>
        <taxon>Archangiaceae</taxon>
        <taxon>Stigmatella</taxon>
    </lineage>
</organism>
<evidence type="ECO:0000313" key="3">
    <source>
        <dbReference type="Proteomes" id="UP000199181"/>
    </source>
</evidence>
<dbReference type="GO" id="GO:0006508">
    <property type="term" value="P:proteolysis"/>
    <property type="evidence" value="ECO:0007669"/>
    <property type="project" value="InterPro"/>
</dbReference>